<evidence type="ECO:0000259" key="3">
    <source>
        <dbReference type="Pfam" id="PF05603"/>
    </source>
</evidence>
<proteinExistence type="evidence at transcript level"/>
<dbReference type="Pfam" id="PF21057">
    <property type="entry name" value="Hikeshi-like_C"/>
    <property type="match status" value="1"/>
</dbReference>
<dbReference type="GO" id="GO:0061608">
    <property type="term" value="F:nuclear import signal receptor activity"/>
    <property type="evidence" value="ECO:0007669"/>
    <property type="project" value="TreeGrafter"/>
</dbReference>
<evidence type="ECO:0000256" key="1">
    <source>
        <dbReference type="ARBA" id="ARBA00006623"/>
    </source>
</evidence>
<dbReference type="GO" id="GO:0005634">
    <property type="term" value="C:nucleus"/>
    <property type="evidence" value="ECO:0007669"/>
    <property type="project" value="TreeGrafter"/>
</dbReference>
<dbReference type="InterPro" id="IPR048364">
    <property type="entry name" value="Hikeshi-like_C"/>
</dbReference>
<dbReference type="Pfam" id="PF05603">
    <property type="entry name" value="Hikeshi-like_N"/>
    <property type="match status" value="1"/>
</dbReference>
<evidence type="ECO:0000259" key="4">
    <source>
        <dbReference type="Pfam" id="PF21057"/>
    </source>
</evidence>
<protein>
    <recommendedName>
        <fullName evidence="2">Protein Hikeshi</fullName>
    </recommendedName>
</protein>
<dbReference type="AlphaFoldDB" id="A0A6F9DDU8"/>
<comment type="similarity">
    <text evidence="1">Belongs to the OPI10 family.</text>
</comment>
<dbReference type="PANTHER" id="PTHR12925">
    <property type="entry name" value="HIKESHI FAMILY MEMBER"/>
    <property type="match status" value="1"/>
</dbReference>
<feature type="domain" description="Hikeshi-like N-terminal" evidence="3">
    <location>
        <begin position="5"/>
        <end position="130"/>
    </location>
</feature>
<dbReference type="InterPro" id="IPR031318">
    <property type="entry name" value="OPI10"/>
</dbReference>
<dbReference type="EMBL" id="LR785755">
    <property type="protein sequence ID" value="CAB3252831.1"/>
    <property type="molecule type" value="mRNA"/>
</dbReference>
<organism evidence="5">
    <name type="scientific">Phallusia mammillata</name>
    <dbReference type="NCBI Taxonomy" id="59560"/>
    <lineage>
        <taxon>Eukaryota</taxon>
        <taxon>Metazoa</taxon>
        <taxon>Chordata</taxon>
        <taxon>Tunicata</taxon>
        <taxon>Ascidiacea</taxon>
        <taxon>Phlebobranchia</taxon>
        <taxon>Ascidiidae</taxon>
        <taxon>Phallusia</taxon>
    </lineage>
</organism>
<gene>
    <name evidence="5" type="primary">Hikeshi</name>
</gene>
<dbReference type="GO" id="GO:0006606">
    <property type="term" value="P:protein import into nucleus"/>
    <property type="evidence" value="ECO:0007669"/>
    <property type="project" value="TreeGrafter"/>
</dbReference>
<dbReference type="GO" id="GO:0005829">
    <property type="term" value="C:cytosol"/>
    <property type="evidence" value="ECO:0007669"/>
    <property type="project" value="TreeGrafter"/>
</dbReference>
<dbReference type="PANTHER" id="PTHR12925:SF0">
    <property type="entry name" value="PROTEIN HIKESHI"/>
    <property type="match status" value="1"/>
</dbReference>
<feature type="domain" description="Hikeshi-like C-terminal" evidence="4">
    <location>
        <begin position="139"/>
        <end position="211"/>
    </location>
</feature>
<evidence type="ECO:0000313" key="5">
    <source>
        <dbReference type="EMBL" id="CAB3252831.1"/>
    </source>
</evidence>
<reference evidence="5" key="1">
    <citation type="submission" date="2020-04" db="EMBL/GenBank/DDBJ databases">
        <authorList>
            <person name="Neveu A P."/>
        </authorList>
    </citation>
    <scope>NUCLEOTIDE SEQUENCE</scope>
    <source>
        <tissue evidence="5">Whole embryo</tissue>
    </source>
</reference>
<sequence>MFAVIVAGRLVQTDVTQVDDAKFMFTLADLDNVNHIVVFMTGQQPFADGIGAAVYINLAPSSAEGGWQLVGHLTNQKPSAIFKISGLQGVKSNDQKMFSHMFPNTDHPHAQLGISLEPLDQLSQQVPATSGSSIEQGSTFADFASKMLSSFYNYASSFTVSKEEIAGAAMGTGNQFSQSATQTYFLPASVLESWHKQFQHKLSRDINFWKK</sequence>
<dbReference type="GO" id="GO:0030544">
    <property type="term" value="F:Hsp70 protein binding"/>
    <property type="evidence" value="ECO:0007669"/>
    <property type="project" value="TreeGrafter"/>
</dbReference>
<dbReference type="InterPro" id="IPR008493">
    <property type="entry name" value="Hikeshi-like_N"/>
</dbReference>
<evidence type="ECO:0000256" key="2">
    <source>
        <dbReference type="ARBA" id="ARBA00014362"/>
    </source>
</evidence>
<accession>A0A6F9DDU8</accession>
<name>A0A6F9DDU8_9ASCI</name>